<keyword evidence="4" id="KW-1185">Reference proteome</keyword>
<feature type="chain" id="PRO_5002771965" evidence="2">
    <location>
        <begin position="27"/>
        <end position="288"/>
    </location>
</feature>
<evidence type="ECO:0000313" key="4">
    <source>
        <dbReference type="Proteomes" id="UP000007013"/>
    </source>
</evidence>
<feature type="region of interest" description="Disordered" evidence="1">
    <location>
        <begin position="163"/>
        <end position="236"/>
    </location>
</feature>
<accession>B1ZPX3</accession>
<evidence type="ECO:0000256" key="2">
    <source>
        <dbReference type="SAM" id="SignalP"/>
    </source>
</evidence>
<keyword evidence="2" id="KW-0732">Signal</keyword>
<evidence type="ECO:0000256" key="1">
    <source>
        <dbReference type="SAM" id="MobiDB-lite"/>
    </source>
</evidence>
<organism evidence="3 4">
    <name type="scientific">Opitutus terrae (strain DSM 11246 / JCM 15787 / PB90-1)</name>
    <dbReference type="NCBI Taxonomy" id="452637"/>
    <lineage>
        <taxon>Bacteria</taxon>
        <taxon>Pseudomonadati</taxon>
        <taxon>Verrucomicrobiota</taxon>
        <taxon>Opitutia</taxon>
        <taxon>Opitutales</taxon>
        <taxon>Opitutaceae</taxon>
        <taxon>Opitutus</taxon>
    </lineage>
</organism>
<dbReference type="Proteomes" id="UP000007013">
    <property type="component" value="Chromosome"/>
</dbReference>
<protein>
    <submittedName>
        <fullName evidence="3">Uncharacterized protein</fullName>
    </submittedName>
</protein>
<dbReference type="KEGG" id="ote:Oter_4423"/>
<sequence length="288" mass="31550">MDTLLHVRIFALGAFCLFGIGRAAFAGSAAAALQPSHPVPAAVSSEKAAHPEPPGAENEVGSACKTVVLIDSIHVSENPARARVKGFKHECALCRGSIIAVKGATFDCMLRDCSKWARTPATAVRRSRRMPPNYDLHARRIREGALVLRAYKENGRLAVIPRRKSHESAALSQENNRFGLGSGSGARPSGRLRRGQPGFPASGPAFTRESSHRQGNPRCQLGRREDGLSGLRDRHPPRLEACWPAEQGPRRVVRCQREAHVFALRHGLHLRLEREDDSLDDPRLLAVR</sequence>
<gene>
    <name evidence="3" type="ordered locus">Oter_4423</name>
</gene>
<dbReference type="HOGENOM" id="CLU_965903_0_0_0"/>
<proteinExistence type="predicted"/>
<evidence type="ECO:0000313" key="3">
    <source>
        <dbReference type="EMBL" id="ACB77694.1"/>
    </source>
</evidence>
<feature type="signal peptide" evidence="2">
    <location>
        <begin position="1"/>
        <end position="26"/>
    </location>
</feature>
<dbReference type="STRING" id="452637.Oter_4423"/>
<dbReference type="AlphaFoldDB" id="B1ZPX3"/>
<name>B1ZPX3_OPITP</name>
<reference evidence="3 4" key="1">
    <citation type="journal article" date="2011" name="J. Bacteriol.">
        <title>Genome sequence of the verrucomicrobium Opitutus terrae PB90-1, an abundant inhabitant of rice paddy soil ecosystems.</title>
        <authorList>
            <person name="van Passel M.W."/>
            <person name="Kant R."/>
            <person name="Palva A."/>
            <person name="Copeland A."/>
            <person name="Lucas S."/>
            <person name="Lapidus A."/>
            <person name="Glavina del Rio T."/>
            <person name="Pitluck S."/>
            <person name="Goltsman E."/>
            <person name="Clum A."/>
            <person name="Sun H."/>
            <person name="Schmutz J."/>
            <person name="Larimer F.W."/>
            <person name="Land M.L."/>
            <person name="Hauser L."/>
            <person name="Kyrpides N."/>
            <person name="Mikhailova N."/>
            <person name="Richardson P.P."/>
            <person name="Janssen P.H."/>
            <person name="de Vos W.M."/>
            <person name="Smidt H."/>
        </authorList>
    </citation>
    <scope>NUCLEOTIDE SEQUENCE [LARGE SCALE GENOMIC DNA]</scope>
    <source>
        <strain evidence="4">DSM 11246 / JCM 15787 / PB90-1</strain>
    </source>
</reference>
<feature type="compositionally biased region" description="Basic and acidic residues" evidence="1">
    <location>
        <begin position="222"/>
        <end position="236"/>
    </location>
</feature>
<dbReference type="EMBL" id="CP001032">
    <property type="protein sequence ID" value="ACB77694.1"/>
    <property type="molecule type" value="Genomic_DNA"/>
</dbReference>